<keyword evidence="6" id="KW-1185">Reference proteome</keyword>
<comment type="caution">
    <text evidence="5">The sequence shown here is derived from an EMBL/GenBank/DDBJ whole genome shotgun (WGS) entry which is preliminary data.</text>
</comment>
<feature type="repeat" description="TPR" evidence="3">
    <location>
        <begin position="150"/>
        <end position="183"/>
    </location>
</feature>
<gene>
    <name evidence="5" type="ORF">CR938_13445</name>
</gene>
<dbReference type="AlphaFoldDB" id="A0A921TEX8"/>
<keyword evidence="2 3" id="KW-0802">TPR repeat</keyword>
<organism evidence="5 6">
    <name type="scientific">Pseudoxanthomonas taiwanensis</name>
    <dbReference type="NCBI Taxonomy" id="176598"/>
    <lineage>
        <taxon>Bacteria</taxon>
        <taxon>Pseudomonadati</taxon>
        <taxon>Pseudomonadota</taxon>
        <taxon>Gammaproteobacteria</taxon>
        <taxon>Lysobacterales</taxon>
        <taxon>Lysobacteraceae</taxon>
        <taxon>Pseudoxanthomonas</taxon>
    </lineage>
</organism>
<dbReference type="SUPFAM" id="SSF48452">
    <property type="entry name" value="TPR-like"/>
    <property type="match status" value="2"/>
</dbReference>
<accession>A0A921TEX8</accession>
<evidence type="ECO:0000256" key="2">
    <source>
        <dbReference type="ARBA" id="ARBA00022803"/>
    </source>
</evidence>
<dbReference type="EMBL" id="PDWK01000101">
    <property type="protein sequence ID" value="KAF1684793.1"/>
    <property type="molecule type" value="Genomic_DNA"/>
</dbReference>
<dbReference type="InterPro" id="IPR019734">
    <property type="entry name" value="TPR_rpt"/>
</dbReference>
<evidence type="ECO:0008006" key="7">
    <source>
        <dbReference type="Google" id="ProtNLM"/>
    </source>
</evidence>
<proteinExistence type="predicted"/>
<dbReference type="InterPro" id="IPR050498">
    <property type="entry name" value="Ycf3"/>
</dbReference>
<evidence type="ECO:0000256" key="1">
    <source>
        <dbReference type="ARBA" id="ARBA00022737"/>
    </source>
</evidence>
<name>A0A921TEX8_9GAMM</name>
<feature type="region of interest" description="Disordered" evidence="4">
    <location>
        <begin position="348"/>
        <end position="371"/>
    </location>
</feature>
<dbReference type="Pfam" id="PF13432">
    <property type="entry name" value="TPR_16"/>
    <property type="match status" value="2"/>
</dbReference>
<sequence length="371" mass="41403">MAARCGPGATRWRRRHPPRRRRTWSRAWRPRWAWSRPRAARSACDGEDAQAYRAWLRGQYHLARPSPERARRAVAEFQQALERDPDCAGAYAGLAYAYRALAAVDRALALDPDLAEAHVARGWIQLWYDWDWDAAEASFRRALELDPGLAEAHFGLGNLYMHTGRMDQARAPLRQALALDPLSPLFNAIGGWVIAGPDQPSHHLDRALELDPDYFLGWVMRAGVRQRAGDAAGALADLEQARRLCGDCSHALTILGRLHAAQGRTEDARALLARMQARRQAGYWPASSLAALHVALDERDAALDLLEQAWAERDTRMAFLLLDRPVRWAGLEQAPRFQALQARLRLPVAGTEPATGRTASADTSAPDRDGR</sequence>
<reference evidence="5" key="1">
    <citation type="submission" date="2017-10" db="EMBL/GenBank/DDBJ databases">
        <title>Whole genome sequencing of members of genus Pseudoxanthomonas.</title>
        <authorList>
            <person name="Kumar S."/>
            <person name="Bansal K."/>
            <person name="Kaur A."/>
            <person name="Patil P."/>
            <person name="Sharma S."/>
            <person name="Patil P.B."/>
        </authorList>
    </citation>
    <scope>NUCLEOTIDE SEQUENCE</scope>
    <source>
        <strain evidence="5">DSM 22914</strain>
    </source>
</reference>
<evidence type="ECO:0000313" key="6">
    <source>
        <dbReference type="Proteomes" id="UP000717981"/>
    </source>
</evidence>
<dbReference type="PANTHER" id="PTHR44858">
    <property type="entry name" value="TETRATRICOPEPTIDE REPEAT PROTEIN 6"/>
    <property type="match status" value="1"/>
</dbReference>
<keyword evidence="1" id="KW-0677">Repeat</keyword>
<dbReference type="InterPro" id="IPR011990">
    <property type="entry name" value="TPR-like_helical_dom_sf"/>
</dbReference>
<protein>
    <recommendedName>
        <fullName evidence="7">Tetratricopeptide repeat protein</fullName>
    </recommendedName>
</protein>
<dbReference type="Proteomes" id="UP000717981">
    <property type="component" value="Unassembled WGS sequence"/>
</dbReference>
<dbReference type="SMART" id="SM00028">
    <property type="entry name" value="TPR"/>
    <property type="match status" value="3"/>
</dbReference>
<dbReference type="Gene3D" id="1.25.40.10">
    <property type="entry name" value="Tetratricopeptide repeat domain"/>
    <property type="match status" value="3"/>
</dbReference>
<dbReference type="PROSITE" id="PS50005">
    <property type="entry name" value="TPR"/>
    <property type="match status" value="1"/>
</dbReference>
<dbReference type="PANTHER" id="PTHR44858:SF1">
    <property type="entry name" value="UDP-N-ACETYLGLUCOSAMINE--PEPTIDE N-ACETYLGLUCOSAMINYLTRANSFERASE SPINDLY-RELATED"/>
    <property type="match status" value="1"/>
</dbReference>
<evidence type="ECO:0000256" key="4">
    <source>
        <dbReference type="SAM" id="MobiDB-lite"/>
    </source>
</evidence>
<evidence type="ECO:0000256" key="3">
    <source>
        <dbReference type="PROSITE-ProRule" id="PRU00339"/>
    </source>
</evidence>
<dbReference type="PROSITE" id="PS50293">
    <property type="entry name" value="TPR_REGION"/>
    <property type="match status" value="1"/>
</dbReference>
<evidence type="ECO:0000313" key="5">
    <source>
        <dbReference type="EMBL" id="KAF1684793.1"/>
    </source>
</evidence>